<dbReference type="SUPFAM" id="SSF53822">
    <property type="entry name" value="Periplasmic binding protein-like I"/>
    <property type="match status" value="1"/>
</dbReference>
<accession>A0A1G6LSH4</accession>
<protein>
    <submittedName>
        <fullName evidence="5">DNA-binding transcriptional regulator, LacI/PurR family</fullName>
    </submittedName>
</protein>
<keyword evidence="1" id="KW-0805">Transcription regulation</keyword>
<sequence>MRTINDIARQCGVSKSTVSRVLNGHPYVSEQKRQKVLSAIEETGFTPNNLAVQFRKRKTSAIGIITPQVDHPYFASLVQSLSNACAAKGWKPVIFQTFGDKKRELDVFAKLKQRELDGIILTSSALEAPLLAHCLENGPILICNEKYEMDTTVCSLDEESAAYTLTMHMLQTGKKRLLFCLDQTSPSQEARYRGFLKALAVKNLAEGAKRIEAMVTIEDGIRLGSELFRNNQSLIDGIFAGSDFVAAGILHAAKQHQISVPEKCAVTGFDNHPISRITDPPLTTYDNEIAAMAQETTAQLDLQLTGHSYVPKHLLWKGYLVPRNST</sequence>
<keyword evidence="6" id="KW-1185">Reference proteome</keyword>
<evidence type="ECO:0000256" key="1">
    <source>
        <dbReference type="ARBA" id="ARBA00023015"/>
    </source>
</evidence>
<evidence type="ECO:0000256" key="3">
    <source>
        <dbReference type="ARBA" id="ARBA00023163"/>
    </source>
</evidence>
<dbReference type="EMBL" id="FMZB01000002">
    <property type="protein sequence ID" value="SDC46054.1"/>
    <property type="molecule type" value="Genomic_DNA"/>
</dbReference>
<evidence type="ECO:0000313" key="6">
    <source>
        <dbReference type="Proteomes" id="UP000198666"/>
    </source>
</evidence>
<dbReference type="PROSITE" id="PS50932">
    <property type="entry name" value="HTH_LACI_2"/>
    <property type="match status" value="1"/>
</dbReference>
<dbReference type="RefSeq" id="WP_093726292.1">
    <property type="nucleotide sequence ID" value="NZ_FMZB01000002.1"/>
</dbReference>
<dbReference type="GO" id="GO:0003700">
    <property type="term" value="F:DNA-binding transcription factor activity"/>
    <property type="evidence" value="ECO:0007669"/>
    <property type="project" value="TreeGrafter"/>
</dbReference>
<keyword evidence="3" id="KW-0804">Transcription</keyword>
<dbReference type="InterPro" id="IPR000843">
    <property type="entry name" value="HTH_LacI"/>
</dbReference>
<evidence type="ECO:0000313" key="5">
    <source>
        <dbReference type="EMBL" id="SDC46054.1"/>
    </source>
</evidence>
<evidence type="ECO:0000259" key="4">
    <source>
        <dbReference type="PROSITE" id="PS50932"/>
    </source>
</evidence>
<dbReference type="PANTHER" id="PTHR30146">
    <property type="entry name" value="LACI-RELATED TRANSCRIPTIONAL REPRESSOR"/>
    <property type="match status" value="1"/>
</dbReference>
<evidence type="ECO:0000256" key="2">
    <source>
        <dbReference type="ARBA" id="ARBA00023125"/>
    </source>
</evidence>
<dbReference type="STRING" id="361279.SAMN05421663_102485"/>
<dbReference type="Gene3D" id="1.10.260.40">
    <property type="entry name" value="lambda repressor-like DNA-binding domains"/>
    <property type="match status" value="1"/>
</dbReference>
<dbReference type="Pfam" id="PF00356">
    <property type="entry name" value="LacI"/>
    <property type="match status" value="1"/>
</dbReference>
<reference evidence="6" key="1">
    <citation type="submission" date="2016-10" db="EMBL/GenBank/DDBJ databases">
        <authorList>
            <person name="Varghese N."/>
            <person name="Submissions S."/>
        </authorList>
    </citation>
    <scope>NUCLEOTIDE SEQUENCE [LARGE SCALE GENOMIC DNA]</scope>
    <source>
        <strain evidence="6">DSM 21620</strain>
    </source>
</reference>
<gene>
    <name evidence="5" type="ORF">SAMN05421663_102485</name>
</gene>
<dbReference type="GO" id="GO:0000976">
    <property type="term" value="F:transcription cis-regulatory region binding"/>
    <property type="evidence" value="ECO:0007669"/>
    <property type="project" value="TreeGrafter"/>
</dbReference>
<name>A0A1G6LSH4_9BACI</name>
<dbReference type="Pfam" id="PF00532">
    <property type="entry name" value="Peripla_BP_1"/>
    <property type="match status" value="1"/>
</dbReference>
<dbReference type="SMART" id="SM00354">
    <property type="entry name" value="HTH_LACI"/>
    <property type="match status" value="1"/>
</dbReference>
<dbReference type="PRINTS" id="PR00036">
    <property type="entry name" value="HTHLACI"/>
</dbReference>
<keyword evidence="2 5" id="KW-0238">DNA-binding</keyword>
<dbReference type="InterPro" id="IPR001761">
    <property type="entry name" value="Peripla_BP/Lac1_sug-bd_dom"/>
</dbReference>
<dbReference type="InterPro" id="IPR028082">
    <property type="entry name" value="Peripla_BP_I"/>
</dbReference>
<organism evidence="5 6">
    <name type="scientific">Terribacillus halophilus</name>
    <dbReference type="NCBI Taxonomy" id="361279"/>
    <lineage>
        <taxon>Bacteria</taxon>
        <taxon>Bacillati</taxon>
        <taxon>Bacillota</taxon>
        <taxon>Bacilli</taxon>
        <taxon>Bacillales</taxon>
        <taxon>Bacillaceae</taxon>
        <taxon>Terribacillus</taxon>
    </lineage>
</organism>
<dbReference type="Gene3D" id="3.40.50.2300">
    <property type="match status" value="2"/>
</dbReference>
<dbReference type="AlphaFoldDB" id="A0A1G6LSH4"/>
<dbReference type="OrthoDB" id="9788209at2"/>
<dbReference type="SUPFAM" id="SSF47413">
    <property type="entry name" value="lambda repressor-like DNA-binding domains"/>
    <property type="match status" value="1"/>
</dbReference>
<dbReference type="Proteomes" id="UP000198666">
    <property type="component" value="Unassembled WGS sequence"/>
</dbReference>
<proteinExistence type="predicted"/>
<feature type="domain" description="HTH lacI-type" evidence="4">
    <location>
        <begin position="2"/>
        <end position="56"/>
    </location>
</feature>
<dbReference type="CDD" id="cd01392">
    <property type="entry name" value="HTH_LacI"/>
    <property type="match status" value="1"/>
</dbReference>
<dbReference type="InterPro" id="IPR010982">
    <property type="entry name" value="Lambda_DNA-bd_dom_sf"/>
</dbReference>
<dbReference type="PANTHER" id="PTHR30146:SF136">
    <property type="entry name" value="NTD BIOSYNTHESIS OPERON REGULATOR NTDR"/>
    <property type="match status" value="1"/>
</dbReference>